<evidence type="ECO:0000256" key="1">
    <source>
        <dbReference type="SAM" id="MobiDB-lite"/>
    </source>
</evidence>
<accession>A0A6G1H4U4</accession>
<proteinExistence type="predicted"/>
<dbReference type="EMBL" id="ML977149">
    <property type="protein sequence ID" value="KAF1988241.1"/>
    <property type="molecule type" value="Genomic_DNA"/>
</dbReference>
<keyword evidence="3" id="KW-1185">Reference proteome</keyword>
<evidence type="ECO:0000313" key="2">
    <source>
        <dbReference type="EMBL" id="KAF1988241.1"/>
    </source>
</evidence>
<dbReference type="OrthoDB" id="5106181at2759"/>
<evidence type="ECO:0000313" key="3">
    <source>
        <dbReference type="Proteomes" id="UP000800041"/>
    </source>
</evidence>
<name>A0A6G1H4U4_9PEZI</name>
<reference evidence="2" key="1">
    <citation type="journal article" date="2020" name="Stud. Mycol.">
        <title>101 Dothideomycetes genomes: a test case for predicting lifestyles and emergence of pathogens.</title>
        <authorList>
            <person name="Haridas S."/>
            <person name="Albert R."/>
            <person name="Binder M."/>
            <person name="Bloem J."/>
            <person name="Labutti K."/>
            <person name="Salamov A."/>
            <person name="Andreopoulos B."/>
            <person name="Baker S."/>
            <person name="Barry K."/>
            <person name="Bills G."/>
            <person name="Bluhm B."/>
            <person name="Cannon C."/>
            <person name="Castanera R."/>
            <person name="Culley D."/>
            <person name="Daum C."/>
            <person name="Ezra D."/>
            <person name="Gonzalez J."/>
            <person name="Henrissat B."/>
            <person name="Kuo A."/>
            <person name="Liang C."/>
            <person name="Lipzen A."/>
            <person name="Lutzoni F."/>
            <person name="Magnuson J."/>
            <person name="Mondo S."/>
            <person name="Nolan M."/>
            <person name="Ohm R."/>
            <person name="Pangilinan J."/>
            <person name="Park H.-J."/>
            <person name="Ramirez L."/>
            <person name="Alfaro M."/>
            <person name="Sun H."/>
            <person name="Tritt A."/>
            <person name="Yoshinaga Y."/>
            <person name="Zwiers L.-H."/>
            <person name="Turgeon B."/>
            <person name="Goodwin S."/>
            <person name="Spatafora J."/>
            <person name="Crous P."/>
            <person name="Grigoriev I."/>
        </authorList>
    </citation>
    <scope>NUCLEOTIDE SEQUENCE</scope>
    <source>
        <strain evidence="2">CBS 113979</strain>
    </source>
</reference>
<feature type="region of interest" description="Disordered" evidence="1">
    <location>
        <begin position="75"/>
        <end position="102"/>
    </location>
</feature>
<gene>
    <name evidence="2" type="ORF">K402DRAFT_31658</name>
</gene>
<dbReference type="AlphaFoldDB" id="A0A6G1H4U4"/>
<protein>
    <submittedName>
        <fullName evidence="2">Uncharacterized protein</fullName>
    </submittedName>
</protein>
<sequence length="191" mass="21245">MAGLPLAVELTVVSEESWHPLWHLPIDPDRLILVHTHSFLIASNGEGLDGSVAGCVGGEKLHWLRDLHASVPRPHASLISPNRSRNARSFSSKTRPGPGQKRAYYCTIGRRGSSQPSWRRAAFEALRDEIRLRRFLFHQDPNRPLYADIDSCKAVRRTGVGAMVYYNKSDPPPLLEELVTRAGTGGDETTK</sequence>
<dbReference type="Proteomes" id="UP000800041">
    <property type="component" value="Unassembled WGS sequence"/>
</dbReference>
<feature type="compositionally biased region" description="Polar residues" evidence="1">
    <location>
        <begin position="79"/>
        <end position="94"/>
    </location>
</feature>
<organism evidence="2 3">
    <name type="scientific">Aulographum hederae CBS 113979</name>
    <dbReference type="NCBI Taxonomy" id="1176131"/>
    <lineage>
        <taxon>Eukaryota</taxon>
        <taxon>Fungi</taxon>
        <taxon>Dikarya</taxon>
        <taxon>Ascomycota</taxon>
        <taxon>Pezizomycotina</taxon>
        <taxon>Dothideomycetes</taxon>
        <taxon>Pleosporomycetidae</taxon>
        <taxon>Aulographales</taxon>
        <taxon>Aulographaceae</taxon>
    </lineage>
</organism>